<feature type="domain" description="RNA polymerase sigma-70 region 3" evidence="5">
    <location>
        <begin position="127"/>
        <end position="197"/>
    </location>
</feature>
<keyword evidence="1" id="KW-0805">Transcription regulation</keyword>
<evidence type="ECO:0000256" key="1">
    <source>
        <dbReference type="ARBA" id="ARBA00023015"/>
    </source>
</evidence>
<dbReference type="InParanoid" id="A0A543AUP1"/>
<dbReference type="RefSeq" id="WP_142037479.1">
    <property type="nucleotide sequence ID" value="NZ_JBHTGS010000001.1"/>
</dbReference>
<protein>
    <submittedName>
        <fullName evidence="8">RNA polymerase sigma-28 (SigD/FliA/WhiG) subunit</fullName>
    </submittedName>
</protein>
<evidence type="ECO:0000313" key="8">
    <source>
        <dbReference type="EMBL" id="TQL76294.1"/>
    </source>
</evidence>
<evidence type="ECO:0000256" key="2">
    <source>
        <dbReference type="ARBA" id="ARBA00023082"/>
    </source>
</evidence>
<dbReference type="PRINTS" id="PR00046">
    <property type="entry name" value="SIGMA70FCT"/>
</dbReference>
<keyword evidence="9" id="KW-1185">Reference proteome</keyword>
<dbReference type="InterPro" id="IPR007627">
    <property type="entry name" value="RNA_pol_sigma70_r2"/>
</dbReference>
<dbReference type="Gene3D" id="1.20.120.1810">
    <property type="match status" value="1"/>
</dbReference>
<dbReference type="GO" id="GO:0003677">
    <property type="term" value="F:DNA binding"/>
    <property type="evidence" value="ECO:0007669"/>
    <property type="project" value="UniProtKB-KW"/>
</dbReference>
<gene>
    <name evidence="8" type="ORF">FB566_1818</name>
</gene>
<dbReference type="PANTHER" id="PTHR30385:SF4">
    <property type="entry name" value="RNA POLYMERASE SIGMA-E FACTOR"/>
    <property type="match status" value="1"/>
</dbReference>
<evidence type="ECO:0000259" key="7">
    <source>
        <dbReference type="Pfam" id="PF04545"/>
    </source>
</evidence>
<proteinExistence type="predicted"/>
<name>A0A543AUP1_9ACTN</name>
<dbReference type="InterPro" id="IPR013325">
    <property type="entry name" value="RNA_pol_sigma_r2"/>
</dbReference>
<dbReference type="OrthoDB" id="9804285at2"/>
<dbReference type="SUPFAM" id="SSF88946">
    <property type="entry name" value="Sigma2 domain of RNA polymerase sigma factors"/>
    <property type="match status" value="1"/>
</dbReference>
<evidence type="ECO:0000256" key="4">
    <source>
        <dbReference type="ARBA" id="ARBA00023163"/>
    </source>
</evidence>
<evidence type="ECO:0000259" key="5">
    <source>
        <dbReference type="Pfam" id="PF04539"/>
    </source>
</evidence>
<accession>A0A543AUP1</accession>
<dbReference type="FunCoup" id="A0A543AUP1">
    <property type="interactions" value="1"/>
</dbReference>
<keyword evidence="2" id="KW-0731">Sigma factor</keyword>
<dbReference type="NCBIfam" id="TIGR02937">
    <property type="entry name" value="sigma70-ECF"/>
    <property type="match status" value="1"/>
</dbReference>
<organism evidence="8 9">
    <name type="scientific">Stackebrandtia endophytica</name>
    <dbReference type="NCBI Taxonomy" id="1496996"/>
    <lineage>
        <taxon>Bacteria</taxon>
        <taxon>Bacillati</taxon>
        <taxon>Actinomycetota</taxon>
        <taxon>Actinomycetes</taxon>
        <taxon>Glycomycetales</taxon>
        <taxon>Glycomycetaceae</taxon>
        <taxon>Stackebrandtia</taxon>
    </lineage>
</organism>
<evidence type="ECO:0000313" key="9">
    <source>
        <dbReference type="Proteomes" id="UP000317043"/>
    </source>
</evidence>
<dbReference type="InterPro" id="IPR000943">
    <property type="entry name" value="RNA_pol_sigma70"/>
</dbReference>
<dbReference type="CDD" id="cd06171">
    <property type="entry name" value="Sigma70_r4"/>
    <property type="match status" value="1"/>
</dbReference>
<dbReference type="GO" id="GO:0006352">
    <property type="term" value="P:DNA-templated transcription initiation"/>
    <property type="evidence" value="ECO:0007669"/>
    <property type="project" value="InterPro"/>
</dbReference>
<dbReference type="InterPro" id="IPR014322">
    <property type="entry name" value="RNA_pol_sigma-B/F/G"/>
</dbReference>
<evidence type="ECO:0000256" key="3">
    <source>
        <dbReference type="ARBA" id="ARBA00023125"/>
    </source>
</evidence>
<comment type="caution">
    <text evidence="8">The sequence shown here is derived from an EMBL/GenBank/DDBJ whole genome shotgun (WGS) entry which is preliminary data.</text>
</comment>
<dbReference type="EMBL" id="VFOW01000001">
    <property type="protein sequence ID" value="TQL76294.1"/>
    <property type="molecule type" value="Genomic_DNA"/>
</dbReference>
<dbReference type="AlphaFoldDB" id="A0A543AUP1"/>
<dbReference type="Pfam" id="PF04542">
    <property type="entry name" value="Sigma70_r2"/>
    <property type="match status" value="1"/>
</dbReference>
<sequence length="274" mass="31087">MNHVADTLRTSAIDTAAPNLDARLRRALVELAATPKNDPRRQALRHDIIEHAMPLADRLARRFANRGVPLEDLTQVARLGLVKAVDGFTTRRGSEFSRFAVPTILGELKRHFRDKGWIIRVPRRLQETRLALNEATPILNQELGRTPTVDDYATYLRMSPEDVRAGMACVHAYDAVSLHTPAHPGSEEELSELIGEEDPAMSTAETRTTLRPIIDRLPERERRILAMRYADDLTQAQIADRIHLSQMHVSRLLRQSLARLREELRAGRREPVRG</sequence>
<dbReference type="InterPro" id="IPR007624">
    <property type="entry name" value="RNA_pol_sigma70_r3"/>
</dbReference>
<keyword evidence="4" id="KW-0804">Transcription</keyword>
<dbReference type="SUPFAM" id="SSF88659">
    <property type="entry name" value="Sigma3 and sigma4 domains of RNA polymerase sigma factors"/>
    <property type="match status" value="2"/>
</dbReference>
<dbReference type="Pfam" id="PF04545">
    <property type="entry name" value="Sigma70_r4"/>
    <property type="match status" value="1"/>
</dbReference>
<dbReference type="GO" id="GO:0016987">
    <property type="term" value="F:sigma factor activity"/>
    <property type="evidence" value="ECO:0007669"/>
    <property type="project" value="UniProtKB-KW"/>
</dbReference>
<feature type="domain" description="RNA polymerase sigma-70 region 4" evidence="7">
    <location>
        <begin position="214"/>
        <end position="262"/>
    </location>
</feature>
<dbReference type="Proteomes" id="UP000317043">
    <property type="component" value="Unassembled WGS sequence"/>
</dbReference>
<keyword evidence="3" id="KW-0238">DNA-binding</keyword>
<dbReference type="NCBIfam" id="TIGR02980">
    <property type="entry name" value="SigBFG"/>
    <property type="match status" value="1"/>
</dbReference>
<reference evidence="8 9" key="1">
    <citation type="submission" date="2019-06" db="EMBL/GenBank/DDBJ databases">
        <title>Sequencing the genomes of 1000 actinobacteria strains.</title>
        <authorList>
            <person name="Klenk H.-P."/>
        </authorList>
    </citation>
    <scope>NUCLEOTIDE SEQUENCE [LARGE SCALE GENOMIC DNA]</scope>
    <source>
        <strain evidence="8 9">DSM 45928</strain>
    </source>
</reference>
<dbReference type="InterPro" id="IPR007630">
    <property type="entry name" value="RNA_pol_sigma70_r4"/>
</dbReference>
<dbReference type="InterPro" id="IPR014284">
    <property type="entry name" value="RNA_pol_sigma-70_dom"/>
</dbReference>
<dbReference type="Gene3D" id="1.20.140.160">
    <property type="match status" value="1"/>
</dbReference>
<evidence type="ECO:0000259" key="6">
    <source>
        <dbReference type="Pfam" id="PF04542"/>
    </source>
</evidence>
<dbReference type="InterPro" id="IPR013324">
    <property type="entry name" value="RNA_pol_sigma_r3/r4-like"/>
</dbReference>
<feature type="domain" description="RNA polymerase sigma-70 region 2" evidence="6">
    <location>
        <begin position="49"/>
        <end position="117"/>
    </location>
</feature>
<dbReference type="PANTHER" id="PTHR30385">
    <property type="entry name" value="SIGMA FACTOR F FLAGELLAR"/>
    <property type="match status" value="1"/>
</dbReference>
<dbReference type="Pfam" id="PF04539">
    <property type="entry name" value="Sigma70_r3"/>
    <property type="match status" value="1"/>
</dbReference>